<dbReference type="Gene3D" id="3.55.50.30">
    <property type="match status" value="1"/>
</dbReference>
<evidence type="ECO:0000256" key="3">
    <source>
        <dbReference type="ARBA" id="ARBA00022452"/>
    </source>
</evidence>
<dbReference type="PANTHER" id="PTHR32552">
    <property type="entry name" value="FERRICHROME IRON RECEPTOR-RELATED"/>
    <property type="match status" value="1"/>
</dbReference>
<keyword evidence="16" id="KW-1185">Reference proteome</keyword>
<dbReference type="Gene3D" id="2.40.170.20">
    <property type="entry name" value="TonB-dependent receptor, beta-barrel domain"/>
    <property type="match status" value="1"/>
</dbReference>
<feature type="signal peptide" evidence="13">
    <location>
        <begin position="1"/>
        <end position="23"/>
    </location>
</feature>
<dbReference type="InterPro" id="IPR039426">
    <property type="entry name" value="TonB-dep_rcpt-like"/>
</dbReference>
<evidence type="ECO:0000256" key="4">
    <source>
        <dbReference type="ARBA" id="ARBA00022496"/>
    </source>
</evidence>
<dbReference type="GO" id="GO:0009279">
    <property type="term" value="C:cell outer membrane"/>
    <property type="evidence" value="ECO:0007669"/>
    <property type="project" value="UniProtKB-SubCell"/>
</dbReference>
<evidence type="ECO:0000256" key="1">
    <source>
        <dbReference type="ARBA" id="ARBA00004571"/>
    </source>
</evidence>
<evidence type="ECO:0000256" key="5">
    <source>
        <dbReference type="ARBA" id="ARBA00022692"/>
    </source>
</evidence>
<dbReference type="GO" id="GO:0006826">
    <property type="term" value="P:iron ion transport"/>
    <property type="evidence" value="ECO:0007669"/>
    <property type="project" value="UniProtKB-KW"/>
</dbReference>
<evidence type="ECO:0000256" key="2">
    <source>
        <dbReference type="ARBA" id="ARBA00022448"/>
    </source>
</evidence>
<dbReference type="Pfam" id="PF07715">
    <property type="entry name" value="Plug"/>
    <property type="match status" value="1"/>
</dbReference>
<evidence type="ECO:0000256" key="11">
    <source>
        <dbReference type="PROSITE-ProRule" id="PRU01360"/>
    </source>
</evidence>
<evidence type="ECO:0000256" key="9">
    <source>
        <dbReference type="ARBA" id="ARBA00023136"/>
    </source>
</evidence>
<evidence type="ECO:0000256" key="8">
    <source>
        <dbReference type="ARBA" id="ARBA00023077"/>
    </source>
</evidence>
<gene>
    <name evidence="15" type="ORF">GGR46_004742</name>
</gene>
<protein>
    <submittedName>
        <fullName evidence="15">Outer membrane receptor protein involved in Fe transport</fullName>
    </submittedName>
</protein>
<keyword evidence="7" id="KW-0406">Ion transport</keyword>
<evidence type="ECO:0000256" key="7">
    <source>
        <dbReference type="ARBA" id="ARBA00023065"/>
    </source>
</evidence>
<comment type="caution">
    <text evidence="15">The sequence shown here is derived from an EMBL/GenBank/DDBJ whole genome shotgun (WGS) entry which is preliminary data.</text>
</comment>
<comment type="subcellular location">
    <subcellularLocation>
        <location evidence="1 11">Cell outer membrane</location>
        <topology evidence="1 11">Multi-pass membrane protein</topology>
    </subcellularLocation>
</comment>
<comment type="similarity">
    <text evidence="11 12">Belongs to the TonB-dependent receptor family.</text>
</comment>
<keyword evidence="6" id="KW-0408">Iron</keyword>
<feature type="chain" id="PRO_5031398950" evidence="13">
    <location>
        <begin position="24"/>
        <end position="778"/>
    </location>
</feature>
<dbReference type="InterPro" id="IPR000531">
    <property type="entry name" value="Beta-barrel_TonB"/>
</dbReference>
<keyword evidence="13" id="KW-0732">Signal</keyword>
<keyword evidence="5 11" id="KW-0812">Transmembrane</keyword>
<sequence length="778" mass="83116">MVRRSGWSIVLAASALLPAPAQARDERFAISLPAGNLADTLEALAAQTGISLVYETRLPSARSQAVRGRMSAREALDRVLQGTSVRAIRIGDRAFRIVARPRSAPHAVSRQPDASMQPGEAIVVTARKLPEALSSIAGSVAVYVPRDPARLDRAVRAGDVARVIEGLSVANGGPGRERPFIRGVADSPFNGFSQSTVSVQIDEGRVTYDAAEPGLYLADIAQIEVLKGPQGPLYGTGALGGVYRIVTNRPVIGSFSGSLGIGGQAVGSGGFGANAEGVLNLPLVSDRAALRLVGYARSDAGWIDDANGPSNVNRTRIAGGRAALRVAPATGWTIDLIGAYQSSRTADSQYVDRDYEDLTRGLTQREPRSGSFGLGQAILAGPIGTLRFTAVTSHAWQHQRDAFDASDAAAQLGVPGALRYRDSRAYRVFDQEVRLASAPGSTFTWTTGLSYISATTRANGAVDSSSGTVPEYFSLHRRVTETAFFADGAYPITQRLKLAIGARLFRATTEDERQEELDAQSANHAVIGFTPSASLSYHFANDRLLYIRLGTAFRPGGIDPANNRTGRYDGDAMQSVELGGRATLANGRLDLTLASFQADWRSVQSDHLEDNGLIATHNAGDVAILGLEGTAVWRPGRGWRIRGGFTVQRPRLVNAGDGSDLPQDRRLPVVPDLAGNLAIERPIRLFGHAFAPYADVSYVGPSRLSFDDGLDRRMGGYGLVRIGTTTAIGPFTVALDLDNLLDTRADSFAYGNPFSIRSERQYTPLRPRTLALALSRSF</sequence>
<evidence type="ECO:0000259" key="14">
    <source>
        <dbReference type="SMART" id="SM00965"/>
    </source>
</evidence>
<keyword evidence="10 11" id="KW-0998">Cell outer membrane</keyword>
<dbReference type="SMART" id="SM00965">
    <property type="entry name" value="STN"/>
    <property type="match status" value="1"/>
</dbReference>
<dbReference type="Proteomes" id="UP000557392">
    <property type="component" value="Unassembled WGS sequence"/>
</dbReference>
<feature type="domain" description="Secretin/TonB short N-terminal" evidence="14">
    <location>
        <begin position="50"/>
        <end position="100"/>
    </location>
</feature>
<evidence type="ECO:0000313" key="16">
    <source>
        <dbReference type="Proteomes" id="UP000557392"/>
    </source>
</evidence>
<reference evidence="15 16" key="1">
    <citation type="submission" date="2020-08" db="EMBL/GenBank/DDBJ databases">
        <title>Genomic Encyclopedia of Type Strains, Phase IV (KMG-IV): sequencing the most valuable type-strain genomes for metagenomic binning, comparative biology and taxonomic classification.</title>
        <authorList>
            <person name="Goeker M."/>
        </authorList>
    </citation>
    <scope>NUCLEOTIDE SEQUENCE [LARGE SCALE GENOMIC DNA]</scope>
    <source>
        <strain evidence="15 16">DSM 101806</strain>
    </source>
</reference>
<keyword evidence="2 11" id="KW-0813">Transport</keyword>
<dbReference type="AlphaFoldDB" id="A0A7W6NYX7"/>
<name>A0A7W6NYX7_9SPHN</name>
<keyword evidence="9 11" id="KW-0472">Membrane</keyword>
<dbReference type="InterPro" id="IPR011662">
    <property type="entry name" value="Secretin/TonB_short_N"/>
</dbReference>
<organism evidence="15 16">
    <name type="scientific">Sphingomonas kyeonggiensis</name>
    <dbReference type="NCBI Taxonomy" id="1268553"/>
    <lineage>
        <taxon>Bacteria</taxon>
        <taxon>Pseudomonadati</taxon>
        <taxon>Pseudomonadota</taxon>
        <taxon>Alphaproteobacteria</taxon>
        <taxon>Sphingomonadales</taxon>
        <taxon>Sphingomonadaceae</taxon>
        <taxon>Sphingomonas</taxon>
    </lineage>
</organism>
<evidence type="ECO:0000256" key="13">
    <source>
        <dbReference type="SAM" id="SignalP"/>
    </source>
</evidence>
<dbReference type="RefSeq" id="WP_184000508.1">
    <property type="nucleotide sequence ID" value="NZ_JACIEH010000005.1"/>
</dbReference>
<keyword evidence="8 12" id="KW-0798">TonB box</keyword>
<evidence type="ECO:0000256" key="6">
    <source>
        <dbReference type="ARBA" id="ARBA00023004"/>
    </source>
</evidence>
<dbReference type="PROSITE" id="PS52016">
    <property type="entry name" value="TONB_DEPENDENT_REC_3"/>
    <property type="match status" value="1"/>
</dbReference>
<keyword evidence="4" id="KW-0410">Iron transport</keyword>
<keyword evidence="3 11" id="KW-1134">Transmembrane beta strand</keyword>
<keyword evidence="15" id="KW-0675">Receptor</keyword>
<dbReference type="PANTHER" id="PTHR32552:SF81">
    <property type="entry name" value="TONB-DEPENDENT OUTER MEMBRANE RECEPTOR"/>
    <property type="match status" value="1"/>
</dbReference>
<proteinExistence type="inferred from homology"/>
<accession>A0A7W6NYX7</accession>
<evidence type="ECO:0000256" key="10">
    <source>
        <dbReference type="ARBA" id="ARBA00023237"/>
    </source>
</evidence>
<dbReference type="SUPFAM" id="SSF56935">
    <property type="entry name" value="Porins"/>
    <property type="match status" value="1"/>
</dbReference>
<dbReference type="EMBL" id="JACIEH010000005">
    <property type="protein sequence ID" value="MBB4101152.1"/>
    <property type="molecule type" value="Genomic_DNA"/>
</dbReference>
<evidence type="ECO:0000256" key="12">
    <source>
        <dbReference type="RuleBase" id="RU003357"/>
    </source>
</evidence>
<evidence type="ECO:0000313" key="15">
    <source>
        <dbReference type="EMBL" id="MBB4101152.1"/>
    </source>
</evidence>
<dbReference type="Pfam" id="PF00593">
    <property type="entry name" value="TonB_dep_Rec_b-barrel"/>
    <property type="match status" value="1"/>
</dbReference>
<dbReference type="InterPro" id="IPR012910">
    <property type="entry name" value="Plug_dom"/>
</dbReference>
<dbReference type="InterPro" id="IPR036942">
    <property type="entry name" value="Beta-barrel_TonB_sf"/>
</dbReference>